<dbReference type="AlphaFoldDB" id="A0A8X6TR66"/>
<dbReference type="EMBL" id="BMAW01014253">
    <property type="protein sequence ID" value="GFT38111.1"/>
    <property type="molecule type" value="Genomic_DNA"/>
</dbReference>
<protein>
    <submittedName>
        <fullName evidence="2">Uncharacterized protein</fullName>
    </submittedName>
</protein>
<dbReference type="Proteomes" id="UP000887013">
    <property type="component" value="Unassembled WGS sequence"/>
</dbReference>
<gene>
    <name evidence="2" type="ORF">NPIL_12441</name>
</gene>
<evidence type="ECO:0000313" key="3">
    <source>
        <dbReference type="Proteomes" id="UP000887013"/>
    </source>
</evidence>
<organism evidence="2 3">
    <name type="scientific">Nephila pilipes</name>
    <name type="common">Giant wood spider</name>
    <name type="synonym">Nephila maculata</name>
    <dbReference type="NCBI Taxonomy" id="299642"/>
    <lineage>
        <taxon>Eukaryota</taxon>
        <taxon>Metazoa</taxon>
        <taxon>Ecdysozoa</taxon>
        <taxon>Arthropoda</taxon>
        <taxon>Chelicerata</taxon>
        <taxon>Arachnida</taxon>
        <taxon>Araneae</taxon>
        <taxon>Araneomorphae</taxon>
        <taxon>Entelegynae</taxon>
        <taxon>Araneoidea</taxon>
        <taxon>Nephilidae</taxon>
        <taxon>Nephila</taxon>
    </lineage>
</organism>
<keyword evidence="3" id="KW-1185">Reference proteome</keyword>
<name>A0A8X6TR66_NEPPI</name>
<feature type="compositionally biased region" description="Basic and acidic residues" evidence="1">
    <location>
        <begin position="74"/>
        <end position="85"/>
    </location>
</feature>
<feature type="region of interest" description="Disordered" evidence="1">
    <location>
        <begin position="63"/>
        <end position="85"/>
    </location>
</feature>
<comment type="caution">
    <text evidence="2">The sequence shown here is derived from an EMBL/GenBank/DDBJ whole genome shotgun (WGS) entry which is preliminary data.</text>
</comment>
<evidence type="ECO:0000256" key="1">
    <source>
        <dbReference type="SAM" id="MobiDB-lite"/>
    </source>
</evidence>
<reference evidence="2" key="1">
    <citation type="submission" date="2020-08" db="EMBL/GenBank/DDBJ databases">
        <title>Multicomponent nature underlies the extraordinary mechanical properties of spider dragline silk.</title>
        <authorList>
            <person name="Kono N."/>
            <person name="Nakamura H."/>
            <person name="Mori M."/>
            <person name="Yoshida Y."/>
            <person name="Ohtoshi R."/>
            <person name="Malay A.D."/>
            <person name="Moran D.A.P."/>
            <person name="Tomita M."/>
            <person name="Numata K."/>
            <person name="Arakawa K."/>
        </authorList>
    </citation>
    <scope>NUCLEOTIDE SEQUENCE</scope>
</reference>
<accession>A0A8X6TR66</accession>
<evidence type="ECO:0000313" key="2">
    <source>
        <dbReference type="EMBL" id="GFT38111.1"/>
    </source>
</evidence>
<sequence length="85" mass="9410">MRKTSLATGRKVAEGLRPLVGCHLSLPPRHPLLPPRTDFPGPSVIFSYSLILSKMSLVLRDWHSSNKSNPSPSEEGRDNSKCFLP</sequence>
<proteinExistence type="predicted"/>